<comment type="caution">
    <text evidence="7">The sequence shown here is derived from an EMBL/GenBank/DDBJ whole genome shotgun (WGS) entry which is preliminary data.</text>
</comment>
<evidence type="ECO:0000256" key="5">
    <source>
        <dbReference type="SAM" id="MobiDB-lite"/>
    </source>
</evidence>
<dbReference type="SUPFAM" id="SSF55103">
    <property type="entry name" value="FAD-linked oxidases, C-terminal domain"/>
    <property type="match status" value="1"/>
</dbReference>
<dbReference type="PANTHER" id="PTHR42934:SF2">
    <property type="entry name" value="GLYCOLATE OXIDASE SUBUNIT GLCD"/>
    <property type="match status" value="1"/>
</dbReference>
<evidence type="ECO:0000313" key="8">
    <source>
        <dbReference type="Proteomes" id="UP000540568"/>
    </source>
</evidence>
<proteinExistence type="predicted"/>
<feature type="compositionally biased region" description="Low complexity" evidence="5">
    <location>
        <begin position="1"/>
        <end position="22"/>
    </location>
</feature>
<keyword evidence="4 7" id="KW-0560">Oxidoreductase</keyword>
<evidence type="ECO:0000256" key="3">
    <source>
        <dbReference type="ARBA" id="ARBA00022827"/>
    </source>
</evidence>
<dbReference type="Pfam" id="PF01565">
    <property type="entry name" value="FAD_binding_4"/>
    <property type="match status" value="1"/>
</dbReference>
<accession>A0A7W3J6A3</accession>
<dbReference type="FunFam" id="1.10.45.10:FF:000001">
    <property type="entry name" value="D-lactate dehydrogenase mitochondrial"/>
    <property type="match status" value="1"/>
</dbReference>
<dbReference type="PANTHER" id="PTHR42934">
    <property type="entry name" value="GLYCOLATE OXIDASE SUBUNIT GLCD"/>
    <property type="match status" value="1"/>
</dbReference>
<keyword evidence="2" id="KW-0285">Flavoprotein</keyword>
<dbReference type="EMBL" id="JACGWV010000001">
    <property type="protein sequence ID" value="MBA8807091.1"/>
    <property type="molecule type" value="Genomic_DNA"/>
</dbReference>
<dbReference type="InterPro" id="IPR006094">
    <property type="entry name" value="Oxid_FAD_bind_N"/>
</dbReference>
<dbReference type="Proteomes" id="UP000540568">
    <property type="component" value="Unassembled WGS sequence"/>
</dbReference>
<dbReference type="AlphaFoldDB" id="A0A7W3J6A3"/>
<evidence type="ECO:0000313" key="7">
    <source>
        <dbReference type="EMBL" id="MBA8807091.1"/>
    </source>
</evidence>
<dbReference type="InterPro" id="IPR036318">
    <property type="entry name" value="FAD-bd_PCMH-like_sf"/>
</dbReference>
<dbReference type="Gene3D" id="3.30.70.2740">
    <property type="match status" value="1"/>
</dbReference>
<reference evidence="7 8" key="1">
    <citation type="submission" date="2020-07" db="EMBL/GenBank/DDBJ databases">
        <title>Sequencing the genomes of 1000 actinobacteria strains.</title>
        <authorList>
            <person name="Klenk H.-P."/>
        </authorList>
    </citation>
    <scope>NUCLEOTIDE SEQUENCE [LARGE SCALE GENOMIC DNA]</scope>
    <source>
        <strain evidence="7 8">DSM 44121</strain>
    </source>
</reference>
<dbReference type="InterPro" id="IPR016166">
    <property type="entry name" value="FAD-bd_PCMH"/>
</dbReference>
<organism evidence="7 8">
    <name type="scientific">Promicromonospora sukumoe</name>
    <dbReference type="NCBI Taxonomy" id="88382"/>
    <lineage>
        <taxon>Bacteria</taxon>
        <taxon>Bacillati</taxon>
        <taxon>Actinomycetota</taxon>
        <taxon>Actinomycetes</taxon>
        <taxon>Micrococcales</taxon>
        <taxon>Promicromonosporaceae</taxon>
        <taxon>Promicromonospora</taxon>
    </lineage>
</organism>
<dbReference type="SUPFAM" id="SSF56176">
    <property type="entry name" value="FAD-binding/transporter-associated domain-like"/>
    <property type="match status" value="1"/>
</dbReference>
<protein>
    <submittedName>
        <fullName evidence="7">Glycolate oxidase</fullName>
        <ecNumber evidence="7">1.1.3.15</ecNumber>
    </submittedName>
</protein>
<gene>
    <name evidence="7" type="ORF">FHX71_001033</name>
</gene>
<dbReference type="EC" id="1.1.3.15" evidence="7"/>
<comment type="cofactor">
    <cofactor evidence="1">
        <name>FAD</name>
        <dbReference type="ChEBI" id="CHEBI:57692"/>
    </cofactor>
</comment>
<keyword evidence="8" id="KW-1185">Reference proteome</keyword>
<dbReference type="InterPro" id="IPR016169">
    <property type="entry name" value="FAD-bd_PCMH_sub2"/>
</dbReference>
<dbReference type="InterPro" id="IPR016171">
    <property type="entry name" value="Vanillyl_alc_oxidase_C-sub2"/>
</dbReference>
<sequence>MSTTTPPAAAPEAPGTPEAPGAQETTPSPLLTALRTHLAPADVLTAPDAVEPYRSDVTGLRDTRPPAVVVVPRTVEQVQEVARAASAHGVPLVVRGAGTGLAGGAAAPADGIVLSTEGLAGIRIDADDHVAVVGPGAITDHVDLAAREHGLMYAPDPASSQISTIGGNIATNAGGLRCVKYGVTRESVLALDVVLADGTLLRTGHRSVKGVVGYDLVSLIVGSEGTLGIVVGATLRLLPAPTAVRTLVASVPTLPDAGRAVGVVTGSGVRPSTVELLNAATLENIDAHSGTDLVARHGGGLVLVRTDGPGADAEIALLADALSAAGLDAQVLDDAEGERYYELRRTGRGHRADLWSVGEDVAVPRSALVPVLEAIEEIGRRFDVDVTAVAHAGDGNLHPGLSVPKQPGETAPPARLHEAADALVRAALAHGGTLSGEHGVGIAKRHWLADELGAEQIALQRAIKAVLDPAGILAPGGFLADVPVDDVPFAADGTAVP</sequence>
<dbReference type="GO" id="GO:0071949">
    <property type="term" value="F:FAD binding"/>
    <property type="evidence" value="ECO:0007669"/>
    <property type="project" value="InterPro"/>
</dbReference>
<evidence type="ECO:0000259" key="6">
    <source>
        <dbReference type="PROSITE" id="PS51387"/>
    </source>
</evidence>
<dbReference type="InterPro" id="IPR016164">
    <property type="entry name" value="FAD-linked_Oxase-like_C"/>
</dbReference>
<feature type="domain" description="FAD-binding PCMH-type" evidence="6">
    <location>
        <begin position="61"/>
        <end position="240"/>
    </location>
</feature>
<dbReference type="InterPro" id="IPR051914">
    <property type="entry name" value="FAD-linked_OxidoTrans_Type4"/>
</dbReference>
<feature type="region of interest" description="Disordered" evidence="5">
    <location>
        <begin position="1"/>
        <end position="27"/>
    </location>
</feature>
<dbReference type="GO" id="GO:0003973">
    <property type="term" value="F:(S)-2-hydroxy-acid oxidase activity"/>
    <property type="evidence" value="ECO:0007669"/>
    <property type="project" value="UniProtKB-EC"/>
</dbReference>
<dbReference type="RefSeq" id="WP_182614721.1">
    <property type="nucleotide sequence ID" value="NZ_BAAATF010000002.1"/>
</dbReference>
<dbReference type="Pfam" id="PF02913">
    <property type="entry name" value="FAD-oxidase_C"/>
    <property type="match status" value="1"/>
</dbReference>
<evidence type="ECO:0000256" key="4">
    <source>
        <dbReference type="ARBA" id="ARBA00023002"/>
    </source>
</evidence>
<dbReference type="Gene3D" id="3.30.465.10">
    <property type="match status" value="1"/>
</dbReference>
<dbReference type="InterPro" id="IPR004113">
    <property type="entry name" value="FAD-bd_oxidored_4_C"/>
</dbReference>
<evidence type="ECO:0000256" key="2">
    <source>
        <dbReference type="ARBA" id="ARBA00022630"/>
    </source>
</evidence>
<name>A0A7W3J6A3_9MICO</name>
<dbReference type="PROSITE" id="PS51387">
    <property type="entry name" value="FAD_PCMH"/>
    <property type="match status" value="1"/>
</dbReference>
<dbReference type="Gene3D" id="1.10.45.10">
    <property type="entry name" value="Vanillyl-alcohol Oxidase, Chain A, domain 4"/>
    <property type="match status" value="1"/>
</dbReference>
<evidence type="ECO:0000256" key="1">
    <source>
        <dbReference type="ARBA" id="ARBA00001974"/>
    </source>
</evidence>
<keyword evidence="3" id="KW-0274">FAD</keyword>